<comment type="caution">
    <text evidence="3">The sequence shown here is derived from an EMBL/GenBank/DDBJ whole genome shotgun (WGS) entry which is preliminary data.</text>
</comment>
<dbReference type="OrthoDB" id="271716at2"/>
<protein>
    <recommendedName>
        <fullName evidence="2">SnoaL-like domain-containing protein</fullName>
    </recommendedName>
</protein>
<keyword evidence="1" id="KW-0732">Signal</keyword>
<dbReference type="Gene3D" id="3.10.450.50">
    <property type="match status" value="1"/>
</dbReference>
<accession>A0A0A2GUT5</accession>
<name>A0A0A2GUT5_9FLAO</name>
<sequence length="169" mass="19158">MKFIATLFVLISITTTTLAQDNDSIETSITTALDAWHQAASNADFDAYFGLMTDTAIFVGTDATEIWDVKAFKNYSKPHFDKGRAWSFKAIDRNVYVEGLNPSIAWFDEHLETQMGICRGSGVLKKVNGNWQVHHYVLSIAVPNENVSELTKIKSEWDSLYIKKMRKKD</sequence>
<dbReference type="SUPFAM" id="SSF54427">
    <property type="entry name" value="NTF2-like"/>
    <property type="match status" value="1"/>
</dbReference>
<organism evidence="3 4">
    <name type="scientific">Dokdonia donghaensis DSW-1</name>
    <dbReference type="NCBI Taxonomy" id="1300343"/>
    <lineage>
        <taxon>Bacteria</taxon>
        <taxon>Pseudomonadati</taxon>
        <taxon>Bacteroidota</taxon>
        <taxon>Flavobacteriia</taxon>
        <taxon>Flavobacteriales</taxon>
        <taxon>Flavobacteriaceae</taxon>
        <taxon>Dokdonia</taxon>
    </lineage>
</organism>
<feature type="domain" description="SnoaL-like" evidence="2">
    <location>
        <begin position="29"/>
        <end position="143"/>
    </location>
</feature>
<dbReference type="EMBL" id="JSAQ01000001">
    <property type="protein sequence ID" value="KGO07024.1"/>
    <property type="molecule type" value="Genomic_DNA"/>
</dbReference>
<dbReference type="KEGG" id="ddo:I597_0742"/>
<gene>
    <name evidence="3" type="ORF">NV36_09350</name>
</gene>
<dbReference type="RefSeq" id="WP_035326464.1">
    <property type="nucleotide sequence ID" value="NZ_CP015125.1"/>
</dbReference>
<dbReference type="InterPro" id="IPR037401">
    <property type="entry name" value="SnoaL-like"/>
</dbReference>
<proteinExistence type="predicted"/>
<evidence type="ECO:0000256" key="1">
    <source>
        <dbReference type="SAM" id="SignalP"/>
    </source>
</evidence>
<keyword evidence="4" id="KW-1185">Reference proteome</keyword>
<feature type="signal peptide" evidence="1">
    <location>
        <begin position="1"/>
        <end position="19"/>
    </location>
</feature>
<evidence type="ECO:0000313" key="4">
    <source>
        <dbReference type="Proteomes" id="UP000030140"/>
    </source>
</evidence>
<dbReference type="PATRIC" id="fig|1300343.5.peg.752"/>
<evidence type="ECO:0000313" key="3">
    <source>
        <dbReference type="EMBL" id="KGO07024.1"/>
    </source>
</evidence>
<evidence type="ECO:0000259" key="2">
    <source>
        <dbReference type="Pfam" id="PF13474"/>
    </source>
</evidence>
<feature type="chain" id="PRO_5001987272" description="SnoaL-like domain-containing protein" evidence="1">
    <location>
        <begin position="20"/>
        <end position="169"/>
    </location>
</feature>
<dbReference type="Pfam" id="PF13474">
    <property type="entry name" value="SnoaL_3"/>
    <property type="match status" value="1"/>
</dbReference>
<dbReference type="InterPro" id="IPR032710">
    <property type="entry name" value="NTF2-like_dom_sf"/>
</dbReference>
<dbReference type="AlphaFoldDB" id="A0A0A2GUT5"/>
<dbReference type="Proteomes" id="UP000030140">
    <property type="component" value="Unassembled WGS sequence"/>
</dbReference>
<reference evidence="3 4" key="1">
    <citation type="submission" date="2014-10" db="EMBL/GenBank/DDBJ databases">
        <title>Draft genome sequence of the proteorhodopsin-containing marine bacterium Dokdonia donghaensis.</title>
        <authorList>
            <person name="Gomez-Consarnau L."/>
            <person name="Gonzalez J.M."/>
            <person name="Riedel T."/>
            <person name="Jaenicke S."/>
            <person name="Wagner-Doebler I."/>
            <person name="Fuhrman J.A."/>
        </authorList>
    </citation>
    <scope>NUCLEOTIDE SEQUENCE [LARGE SCALE GENOMIC DNA]</scope>
    <source>
        <strain evidence="3 4">DSW-1</strain>
    </source>
</reference>